<dbReference type="Proteomes" id="UP000036403">
    <property type="component" value="Unassembled WGS sequence"/>
</dbReference>
<feature type="coiled-coil region" evidence="1">
    <location>
        <begin position="81"/>
        <end position="134"/>
    </location>
</feature>
<evidence type="ECO:0000256" key="1">
    <source>
        <dbReference type="SAM" id="Coils"/>
    </source>
</evidence>
<name>A0A0J7MVJ6_LASNI</name>
<organism evidence="3 4">
    <name type="scientific">Lasius niger</name>
    <name type="common">Black garden ant</name>
    <dbReference type="NCBI Taxonomy" id="67767"/>
    <lineage>
        <taxon>Eukaryota</taxon>
        <taxon>Metazoa</taxon>
        <taxon>Ecdysozoa</taxon>
        <taxon>Arthropoda</taxon>
        <taxon>Hexapoda</taxon>
        <taxon>Insecta</taxon>
        <taxon>Pterygota</taxon>
        <taxon>Neoptera</taxon>
        <taxon>Endopterygota</taxon>
        <taxon>Hymenoptera</taxon>
        <taxon>Apocrita</taxon>
        <taxon>Aculeata</taxon>
        <taxon>Formicoidea</taxon>
        <taxon>Formicidae</taxon>
        <taxon>Formicinae</taxon>
        <taxon>Lasius</taxon>
        <taxon>Lasius</taxon>
    </lineage>
</organism>
<proteinExistence type="predicted"/>
<evidence type="ECO:0000313" key="3">
    <source>
        <dbReference type="EMBL" id="KMQ84500.1"/>
    </source>
</evidence>
<keyword evidence="4" id="KW-1185">Reference proteome</keyword>
<comment type="caution">
    <text evidence="3">The sequence shown here is derived from an EMBL/GenBank/DDBJ whole genome shotgun (WGS) entry which is preliminary data.</text>
</comment>
<feature type="region of interest" description="Disordered" evidence="2">
    <location>
        <begin position="16"/>
        <end position="69"/>
    </location>
</feature>
<dbReference type="EMBL" id="LBMM01016211">
    <property type="protein sequence ID" value="KMQ84500.1"/>
    <property type="molecule type" value="Genomic_DNA"/>
</dbReference>
<protein>
    <submittedName>
        <fullName evidence="3">Uncharacterized protein</fullName>
    </submittedName>
</protein>
<sequence>MALALATGSTRRFELFKEHGAREQQQQQQQQQLKATAAMSGRGNRGGDGREEGKGFSSSSSSADESCEMLSRRSLEKHLKFMEARTDLRIAKGQVEEANRRMESLRLRIEEMRADREEELRAELRYQLREEERRLTYLMYHVSAAEEKVEELRWGVDP</sequence>
<keyword evidence="1" id="KW-0175">Coiled coil</keyword>
<dbReference type="AlphaFoldDB" id="A0A0J7MVJ6"/>
<gene>
    <name evidence="3" type="ORF">RF55_17637</name>
</gene>
<evidence type="ECO:0000256" key="2">
    <source>
        <dbReference type="SAM" id="MobiDB-lite"/>
    </source>
</evidence>
<dbReference type="PaxDb" id="67767-A0A0J7MVJ6"/>
<evidence type="ECO:0000313" key="4">
    <source>
        <dbReference type="Proteomes" id="UP000036403"/>
    </source>
</evidence>
<reference evidence="3 4" key="1">
    <citation type="submission" date="2015-04" db="EMBL/GenBank/DDBJ databases">
        <title>Lasius niger genome sequencing.</title>
        <authorList>
            <person name="Konorov E.A."/>
            <person name="Nikitin M.A."/>
            <person name="Kirill M.V."/>
            <person name="Chang P."/>
        </authorList>
    </citation>
    <scope>NUCLEOTIDE SEQUENCE [LARGE SCALE GENOMIC DNA]</scope>
    <source>
        <tissue evidence="3">Whole</tissue>
    </source>
</reference>
<feature type="compositionally biased region" description="Basic and acidic residues" evidence="2">
    <location>
        <begin position="45"/>
        <end position="54"/>
    </location>
</feature>
<accession>A0A0J7MVJ6</accession>